<dbReference type="Proteomes" id="UP001225378">
    <property type="component" value="Chromosome"/>
</dbReference>
<keyword evidence="7 10" id="KW-0238">DNA-binding</keyword>
<dbReference type="Gene3D" id="3.100.10.20">
    <property type="entry name" value="CRISPR-associated endonuclease Cas1, N-terminal domain"/>
    <property type="match status" value="1"/>
</dbReference>
<dbReference type="EC" id="3.1.-.-" evidence="10"/>
<dbReference type="GO" id="GO:0046872">
    <property type="term" value="F:metal ion binding"/>
    <property type="evidence" value="ECO:0007669"/>
    <property type="project" value="UniProtKB-UniRule"/>
</dbReference>
<accession>A0AAU7NZK9</accession>
<dbReference type="NCBIfam" id="TIGR00287">
    <property type="entry name" value="cas1"/>
    <property type="match status" value="1"/>
</dbReference>
<organism evidence="11 12">
    <name type="scientific">Methylomarinum roseum</name>
    <dbReference type="NCBI Taxonomy" id="3067653"/>
    <lineage>
        <taxon>Bacteria</taxon>
        <taxon>Pseudomonadati</taxon>
        <taxon>Pseudomonadota</taxon>
        <taxon>Gammaproteobacteria</taxon>
        <taxon>Methylococcales</taxon>
        <taxon>Methylococcaceae</taxon>
        <taxon>Methylomarinum</taxon>
    </lineage>
</organism>
<keyword evidence="4 10" id="KW-0378">Hydrolase</keyword>
<keyword evidence="2 10" id="KW-0479">Metal-binding</keyword>
<comment type="function">
    <text evidence="10">CRISPR (clustered regularly interspaced short palindromic repeat), is an adaptive immune system that provides protection against mobile genetic elements (viruses, transposable elements and conjugative plasmids). CRISPR clusters contain spacers, sequences complementary to antecedent mobile elements, and target invading nucleic acids. CRISPR clusters are transcribed and processed into CRISPR RNA (crRNA). Acts as a dsDNA endonuclease. Involved in the integration of spacer DNA into the CRISPR cassette.</text>
</comment>
<comment type="similarity">
    <text evidence="10">Belongs to the CRISPR-associated endonuclease Cas1 family.</text>
</comment>
<dbReference type="Pfam" id="PF01867">
    <property type="entry name" value="Cas_Cas1"/>
    <property type="match status" value="1"/>
</dbReference>
<evidence type="ECO:0000256" key="7">
    <source>
        <dbReference type="ARBA" id="ARBA00023125"/>
    </source>
</evidence>
<reference evidence="11 12" key="1">
    <citation type="journal article" date="2024" name="Microbiology">
        <title>Methylomarinum rosea sp. nov., a novel halophilic methanotrophic bacterium from the hypersaline Lake Elton.</title>
        <authorList>
            <person name="Suleimanov R.Z."/>
            <person name="Oshkin I.Y."/>
            <person name="Danilova O.V."/>
            <person name="Suzina N.E."/>
            <person name="Dedysh S.N."/>
        </authorList>
    </citation>
    <scope>NUCLEOTIDE SEQUENCE [LARGE SCALE GENOMIC DNA]</scope>
    <source>
        <strain evidence="11 12">Ch1-1</strain>
    </source>
</reference>
<evidence type="ECO:0000256" key="3">
    <source>
        <dbReference type="ARBA" id="ARBA00022759"/>
    </source>
</evidence>
<proteinExistence type="inferred from homology"/>
<evidence type="ECO:0000256" key="5">
    <source>
        <dbReference type="ARBA" id="ARBA00022842"/>
    </source>
</evidence>
<protein>
    <recommendedName>
        <fullName evidence="10">CRISPR-associated endonuclease Cas1</fullName>
        <ecNumber evidence="10">3.1.-.-</ecNumber>
    </recommendedName>
</protein>
<feature type="binding site" evidence="10">
    <location>
        <position position="244"/>
    </location>
    <ligand>
        <name>Mn(2+)</name>
        <dbReference type="ChEBI" id="CHEBI:29035"/>
    </ligand>
</feature>
<evidence type="ECO:0000256" key="4">
    <source>
        <dbReference type="ARBA" id="ARBA00022801"/>
    </source>
</evidence>
<dbReference type="PANTHER" id="PTHR34353:SF2">
    <property type="entry name" value="CRISPR-ASSOCIATED ENDONUCLEASE CAS1 1"/>
    <property type="match status" value="1"/>
</dbReference>
<dbReference type="GO" id="GO:0051607">
    <property type="term" value="P:defense response to virus"/>
    <property type="evidence" value="ECO:0007669"/>
    <property type="project" value="UniProtKB-UniRule"/>
</dbReference>
<dbReference type="CDD" id="cd09634">
    <property type="entry name" value="Cas1_I-II-III"/>
    <property type="match status" value="1"/>
</dbReference>
<dbReference type="Gene3D" id="1.20.120.920">
    <property type="entry name" value="CRISPR-associated endonuclease Cas1, C-terminal domain"/>
    <property type="match status" value="1"/>
</dbReference>
<keyword evidence="8 10" id="KW-0464">Manganese</keyword>
<keyword evidence="1 10" id="KW-0540">Nuclease</keyword>
<comment type="cofactor">
    <cofactor evidence="10">
        <name>Mg(2+)</name>
        <dbReference type="ChEBI" id="CHEBI:18420"/>
    </cofactor>
    <cofactor evidence="10">
        <name>Mn(2+)</name>
        <dbReference type="ChEBI" id="CHEBI:29035"/>
    </cofactor>
</comment>
<evidence type="ECO:0000256" key="1">
    <source>
        <dbReference type="ARBA" id="ARBA00022722"/>
    </source>
</evidence>
<dbReference type="AlphaFoldDB" id="A0AAU7NZK9"/>
<gene>
    <name evidence="10 11" type="primary">cas1</name>
    <name evidence="11" type="ORF">Q9L42_009995</name>
</gene>
<evidence type="ECO:0000313" key="12">
    <source>
        <dbReference type="Proteomes" id="UP001225378"/>
    </source>
</evidence>
<dbReference type="RefSeq" id="WP_305908579.1">
    <property type="nucleotide sequence ID" value="NZ_CP157743.1"/>
</dbReference>
<keyword evidence="3 10" id="KW-0255">Endonuclease</keyword>
<dbReference type="InterPro" id="IPR050646">
    <property type="entry name" value="Cas1"/>
</dbReference>
<evidence type="ECO:0000256" key="8">
    <source>
        <dbReference type="ARBA" id="ARBA00023211"/>
    </source>
</evidence>
<dbReference type="GO" id="GO:0003677">
    <property type="term" value="F:DNA binding"/>
    <property type="evidence" value="ECO:0007669"/>
    <property type="project" value="UniProtKB-KW"/>
</dbReference>
<feature type="binding site" evidence="10">
    <location>
        <position position="229"/>
    </location>
    <ligand>
        <name>Mn(2+)</name>
        <dbReference type="ChEBI" id="CHEBI:29035"/>
    </ligand>
</feature>
<dbReference type="InterPro" id="IPR042211">
    <property type="entry name" value="CRISPR-assoc_Cas1_N"/>
</dbReference>
<evidence type="ECO:0000256" key="10">
    <source>
        <dbReference type="HAMAP-Rule" id="MF_01470"/>
    </source>
</evidence>
<dbReference type="GO" id="GO:0004519">
    <property type="term" value="F:endonuclease activity"/>
    <property type="evidence" value="ECO:0007669"/>
    <property type="project" value="UniProtKB-UniRule"/>
</dbReference>
<dbReference type="PANTHER" id="PTHR34353">
    <property type="entry name" value="CRISPR-ASSOCIATED ENDONUCLEASE CAS1 1"/>
    <property type="match status" value="1"/>
</dbReference>
<name>A0AAU7NZK9_9GAMM</name>
<dbReference type="GO" id="GO:0043571">
    <property type="term" value="P:maintenance of CRISPR repeat elements"/>
    <property type="evidence" value="ECO:0007669"/>
    <property type="project" value="UniProtKB-UniRule"/>
</dbReference>
<keyword evidence="5 10" id="KW-0460">Magnesium</keyword>
<dbReference type="KEGG" id="mech:Q9L42_009995"/>
<feature type="binding site" evidence="10">
    <location>
        <position position="164"/>
    </location>
    <ligand>
        <name>Mn(2+)</name>
        <dbReference type="ChEBI" id="CHEBI:29035"/>
    </ligand>
</feature>
<keyword evidence="12" id="KW-1185">Reference proteome</keyword>
<dbReference type="EMBL" id="CP157743">
    <property type="protein sequence ID" value="XBS22437.1"/>
    <property type="molecule type" value="Genomic_DNA"/>
</dbReference>
<sequence>MQTLFLEKTGITLRTERACLLIYQQGKHIGSLPLKELERVVASPQVVLAAGVLGVFCEHNIALLVVNHSNPKRTAYLSAPMHSDVHRRMRQYALYQDQTFRTHQARRLVFLKLSRQYRLLAKQQDSRPDLRHVLFKAMETLRHLLEDIKTDGETLTLERLRGVEGAAGGAYFAAYSRLFPPALGFEHRHRRPPTDPVNACLSLSYTLLHHEAADALRAVGLDPALGCYHDLYYQRDSLACDLLEPIRPWIDAWVFGLFHSHRLRPEDFKHENGGCLLQAAGKQRFYETYRRQAPAFRRLLRQYARMAEHTVMNDESQ</sequence>
<evidence type="ECO:0000256" key="6">
    <source>
        <dbReference type="ARBA" id="ARBA00023118"/>
    </source>
</evidence>
<keyword evidence="6 10" id="KW-0051">Antiviral defense</keyword>
<evidence type="ECO:0000256" key="2">
    <source>
        <dbReference type="ARBA" id="ARBA00022723"/>
    </source>
</evidence>
<dbReference type="InterPro" id="IPR002729">
    <property type="entry name" value="CRISPR-assoc_Cas1"/>
</dbReference>
<dbReference type="InterPro" id="IPR042206">
    <property type="entry name" value="CRISPR-assoc_Cas1_C"/>
</dbReference>
<evidence type="ECO:0000256" key="9">
    <source>
        <dbReference type="ARBA" id="ARBA00038592"/>
    </source>
</evidence>
<comment type="subunit">
    <text evidence="9 10">Homodimer, forms a heterotetramer with a Cas2 homodimer.</text>
</comment>
<evidence type="ECO:0000313" key="11">
    <source>
        <dbReference type="EMBL" id="XBS22437.1"/>
    </source>
</evidence>
<dbReference type="GO" id="GO:0016787">
    <property type="term" value="F:hydrolase activity"/>
    <property type="evidence" value="ECO:0007669"/>
    <property type="project" value="UniProtKB-KW"/>
</dbReference>
<dbReference type="HAMAP" id="MF_01470">
    <property type="entry name" value="Cas1"/>
    <property type="match status" value="1"/>
</dbReference>